<keyword evidence="1" id="KW-0378">Hydrolase</keyword>
<dbReference type="OrthoDB" id="2986585at2"/>
<dbReference type="Proteomes" id="UP000265801">
    <property type="component" value="Unassembled WGS sequence"/>
</dbReference>
<comment type="caution">
    <text evidence="1">The sequence shown here is derived from an EMBL/GenBank/DDBJ whole genome shotgun (WGS) entry which is preliminary data.</text>
</comment>
<dbReference type="Gene3D" id="3.40.50.1820">
    <property type="entry name" value="alpha/beta hydrolase"/>
    <property type="match status" value="1"/>
</dbReference>
<dbReference type="GO" id="GO:0016787">
    <property type="term" value="F:hydrolase activity"/>
    <property type="evidence" value="ECO:0007669"/>
    <property type="project" value="UniProtKB-KW"/>
</dbReference>
<dbReference type="InterPro" id="IPR029058">
    <property type="entry name" value="AB_hydrolase_fold"/>
</dbReference>
<organism evidence="1 2">
    <name type="scientific">Bacillus salacetis</name>
    <dbReference type="NCBI Taxonomy" id="2315464"/>
    <lineage>
        <taxon>Bacteria</taxon>
        <taxon>Bacillati</taxon>
        <taxon>Bacillota</taxon>
        <taxon>Bacilli</taxon>
        <taxon>Bacillales</taxon>
        <taxon>Bacillaceae</taxon>
        <taxon>Bacillus</taxon>
    </lineage>
</organism>
<sequence length="246" mass="28917">MNHRIFKIDNEPCIVHYPFRPNGFAVLILGDVNHYVDEQSSFWLQQETRRSIISELMDKGYIVFYSNLYGANWASEKAVSLTQRLYHYVKRREIINEKVHVLAEGMGGLLIEKLLPVMGHQMRSVVLLSPCVSLYEHFSQEKEQKFFYKKLKKEITLAYGVEEAHCEEMINKKIISGDRLKAAETPIYTIQSINTSRYKNQFPLIKDIYIERNDKDLPGEIYIILPEKRYKTSLKVVSYYAQHEEL</sequence>
<dbReference type="AlphaFoldDB" id="A0A3A1R159"/>
<evidence type="ECO:0000313" key="1">
    <source>
        <dbReference type="EMBL" id="RIW35278.1"/>
    </source>
</evidence>
<protein>
    <submittedName>
        <fullName evidence="1">Hydrolase</fullName>
    </submittedName>
</protein>
<reference evidence="1 2" key="1">
    <citation type="submission" date="2018-09" db="EMBL/GenBank/DDBJ databases">
        <title>Bacillus saliacetes sp. nov., isolated from Thai shrimp paste (Ka-pi).</title>
        <authorList>
            <person name="Daroonpunt R."/>
            <person name="Tanasupawat S."/>
            <person name="Yiamsombut S."/>
        </authorList>
    </citation>
    <scope>NUCLEOTIDE SEQUENCE [LARGE SCALE GENOMIC DNA]</scope>
    <source>
        <strain evidence="1 2">SKP7-4</strain>
    </source>
</reference>
<name>A0A3A1R159_9BACI</name>
<proteinExistence type="predicted"/>
<keyword evidence="2" id="KW-1185">Reference proteome</keyword>
<accession>A0A3A1R159</accession>
<dbReference type="RefSeq" id="WP_119546325.1">
    <property type="nucleotide sequence ID" value="NZ_QXIR01000008.1"/>
</dbReference>
<dbReference type="SUPFAM" id="SSF53474">
    <property type="entry name" value="alpha/beta-Hydrolases"/>
    <property type="match status" value="1"/>
</dbReference>
<dbReference type="EMBL" id="QXIR01000008">
    <property type="protein sequence ID" value="RIW35278.1"/>
    <property type="molecule type" value="Genomic_DNA"/>
</dbReference>
<gene>
    <name evidence="1" type="ORF">D3H55_07715</name>
</gene>
<evidence type="ECO:0000313" key="2">
    <source>
        <dbReference type="Proteomes" id="UP000265801"/>
    </source>
</evidence>